<dbReference type="PANTHER" id="PTHR13301">
    <property type="entry name" value="X-BOX TRANSCRIPTION FACTOR-RELATED"/>
    <property type="match status" value="1"/>
</dbReference>
<keyword evidence="1" id="KW-1133">Transmembrane helix</keyword>
<gene>
    <name evidence="2" type="ORF">SASPL_113718</name>
</gene>
<feature type="transmembrane region" description="Helical" evidence="1">
    <location>
        <begin position="64"/>
        <end position="83"/>
    </location>
</feature>
<accession>A0A8X8Y2D2</accession>
<reference evidence="2" key="1">
    <citation type="submission" date="2018-01" db="EMBL/GenBank/DDBJ databases">
        <authorList>
            <person name="Mao J.F."/>
        </authorList>
    </citation>
    <scope>NUCLEOTIDE SEQUENCE</scope>
    <source>
        <strain evidence="2">Huo1</strain>
        <tissue evidence="2">Leaf</tissue>
    </source>
</reference>
<evidence type="ECO:0000256" key="1">
    <source>
        <dbReference type="SAM" id="Phobius"/>
    </source>
</evidence>
<keyword evidence="1" id="KW-0812">Transmembrane</keyword>
<keyword evidence="1" id="KW-0472">Membrane</keyword>
<sequence length="88" mass="9789">MASGDSLRTWVMKSLTSYSFAVANAILEKMGLAKDSFVPTSKVTDDEVDKLYQMGKYDFQAPPPFMVILCSIYMLNLASLVKFPPILT</sequence>
<evidence type="ECO:0000313" key="3">
    <source>
        <dbReference type="Proteomes" id="UP000298416"/>
    </source>
</evidence>
<dbReference type="AlphaFoldDB" id="A0A8X8Y2D2"/>
<protein>
    <submittedName>
        <fullName evidence="2">Uncharacterized protein</fullName>
    </submittedName>
</protein>
<proteinExistence type="predicted"/>
<dbReference type="Proteomes" id="UP000298416">
    <property type="component" value="Unassembled WGS sequence"/>
</dbReference>
<reference evidence="2" key="2">
    <citation type="submission" date="2020-08" db="EMBL/GenBank/DDBJ databases">
        <title>Plant Genome Project.</title>
        <authorList>
            <person name="Zhang R.-G."/>
        </authorList>
    </citation>
    <scope>NUCLEOTIDE SEQUENCE</scope>
    <source>
        <strain evidence="2">Huo1</strain>
        <tissue evidence="2">Leaf</tissue>
    </source>
</reference>
<name>A0A8X8Y2D2_SALSN</name>
<evidence type="ECO:0000313" key="2">
    <source>
        <dbReference type="EMBL" id="KAG6423324.1"/>
    </source>
</evidence>
<organism evidence="2">
    <name type="scientific">Salvia splendens</name>
    <name type="common">Scarlet sage</name>
    <dbReference type="NCBI Taxonomy" id="180675"/>
    <lineage>
        <taxon>Eukaryota</taxon>
        <taxon>Viridiplantae</taxon>
        <taxon>Streptophyta</taxon>
        <taxon>Embryophyta</taxon>
        <taxon>Tracheophyta</taxon>
        <taxon>Spermatophyta</taxon>
        <taxon>Magnoliopsida</taxon>
        <taxon>eudicotyledons</taxon>
        <taxon>Gunneridae</taxon>
        <taxon>Pentapetalae</taxon>
        <taxon>asterids</taxon>
        <taxon>lamiids</taxon>
        <taxon>Lamiales</taxon>
        <taxon>Lamiaceae</taxon>
        <taxon>Nepetoideae</taxon>
        <taxon>Mentheae</taxon>
        <taxon>Salviinae</taxon>
        <taxon>Salvia</taxon>
        <taxon>Salvia subgen. Calosphace</taxon>
        <taxon>core Calosphace</taxon>
    </lineage>
</organism>
<keyword evidence="3" id="KW-1185">Reference proteome</keyword>
<dbReference type="EMBL" id="PNBA02000005">
    <property type="protein sequence ID" value="KAG6423324.1"/>
    <property type="molecule type" value="Genomic_DNA"/>
</dbReference>
<comment type="caution">
    <text evidence="2">The sequence shown here is derived from an EMBL/GenBank/DDBJ whole genome shotgun (WGS) entry which is preliminary data.</text>
</comment>